<dbReference type="GeneID" id="97609021"/>
<dbReference type="RefSeq" id="WP_109940249.1">
    <property type="nucleotide sequence ID" value="NZ_CP176366.1"/>
</dbReference>
<evidence type="ECO:0000313" key="2">
    <source>
        <dbReference type="EMBL" id="PWR75171.1"/>
    </source>
</evidence>
<feature type="transmembrane region" description="Helical" evidence="1">
    <location>
        <begin position="33"/>
        <end position="53"/>
    </location>
</feature>
<proteinExistence type="predicted"/>
<keyword evidence="1" id="KW-0472">Membrane</keyword>
<feature type="transmembrane region" description="Helical" evidence="1">
    <location>
        <begin position="5"/>
        <end position="27"/>
    </location>
</feature>
<gene>
    <name evidence="2" type="ORF">DLD82_06205</name>
</gene>
<keyword evidence="1" id="KW-0812">Transmembrane</keyword>
<sequence length="104" mass="11844">MDDRILLAGIVPLLMVTSGCILIGTAYSFPIEAIIGLLLMTLPIIFLIWYIFIRLENLILGVKVQGRGIHRAIDDQAVSLKQKYEETSRLVLDTQNDLTRRIYR</sequence>
<organism evidence="2 3">
    <name type="scientific">Methanospirillum stamsii</name>
    <dbReference type="NCBI Taxonomy" id="1277351"/>
    <lineage>
        <taxon>Archaea</taxon>
        <taxon>Methanobacteriati</taxon>
        <taxon>Methanobacteriota</taxon>
        <taxon>Stenosarchaea group</taxon>
        <taxon>Methanomicrobia</taxon>
        <taxon>Methanomicrobiales</taxon>
        <taxon>Methanospirillaceae</taxon>
        <taxon>Methanospirillum</taxon>
    </lineage>
</organism>
<dbReference type="Proteomes" id="UP000245934">
    <property type="component" value="Unassembled WGS sequence"/>
</dbReference>
<evidence type="ECO:0000313" key="3">
    <source>
        <dbReference type="Proteomes" id="UP000245934"/>
    </source>
</evidence>
<name>A0A2V2NHU7_9EURY</name>
<protein>
    <submittedName>
        <fullName evidence="2">Uncharacterized protein</fullName>
    </submittedName>
</protein>
<reference evidence="2 3" key="1">
    <citation type="submission" date="2018-05" db="EMBL/GenBank/DDBJ databases">
        <title>Draft genome of Methanospirillum stamsii Pt1.</title>
        <authorList>
            <person name="Dueholm M.S."/>
            <person name="Nielsen P.H."/>
            <person name="Bakmann L.F."/>
            <person name="Otzen D.E."/>
        </authorList>
    </citation>
    <scope>NUCLEOTIDE SEQUENCE [LARGE SCALE GENOMIC DNA]</scope>
    <source>
        <strain evidence="2 3">Pt1</strain>
    </source>
</reference>
<comment type="caution">
    <text evidence="2">The sequence shown here is derived from an EMBL/GenBank/DDBJ whole genome shotgun (WGS) entry which is preliminary data.</text>
</comment>
<dbReference type="PROSITE" id="PS51257">
    <property type="entry name" value="PROKAR_LIPOPROTEIN"/>
    <property type="match status" value="1"/>
</dbReference>
<keyword evidence="1" id="KW-1133">Transmembrane helix</keyword>
<dbReference type="AlphaFoldDB" id="A0A2V2NHU7"/>
<accession>A0A2V2NHU7</accession>
<dbReference type="OrthoDB" id="117005at2157"/>
<keyword evidence="3" id="KW-1185">Reference proteome</keyword>
<evidence type="ECO:0000256" key="1">
    <source>
        <dbReference type="SAM" id="Phobius"/>
    </source>
</evidence>
<dbReference type="EMBL" id="QGMZ01000012">
    <property type="protein sequence ID" value="PWR75171.1"/>
    <property type="molecule type" value="Genomic_DNA"/>
</dbReference>